<name>A0A2D3WLP8_9BACT</name>
<organism evidence="1 2">
    <name type="scientific">Sulfuricurvum kujiense</name>
    <dbReference type="NCBI Taxonomy" id="148813"/>
    <lineage>
        <taxon>Bacteria</taxon>
        <taxon>Pseudomonadati</taxon>
        <taxon>Campylobacterota</taxon>
        <taxon>Epsilonproteobacteria</taxon>
        <taxon>Campylobacterales</taxon>
        <taxon>Sulfurimonadaceae</taxon>
        <taxon>Sulfuricurvum</taxon>
    </lineage>
</organism>
<dbReference type="RefSeq" id="WP_294895825.1">
    <property type="nucleotide sequence ID" value="NZ_DLUI01000158.1"/>
</dbReference>
<dbReference type="Gene3D" id="6.10.280.50">
    <property type="match status" value="1"/>
</dbReference>
<evidence type="ECO:0000313" key="1">
    <source>
        <dbReference type="EMBL" id="DAB37483.1"/>
    </source>
</evidence>
<gene>
    <name evidence="1" type="ORF">CFH83_10910</name>
</gene>
<dbReference type="InterPro" id="IPR038444">
    <property type="entry name" value="DUF465_sf"/>
</dbReference>
<dbReference type="Proteomes" id="UP000228859">
    <property type="component" value="Unassembled WGS sequence"/>
</dbReference>
<dbReference type="EMBL" id="DLUI01000158">
    <property type="protein sequence ID" value="DAB37483.1"/>
    <property type="molecule type" value="Genomic_DNA"/>
</dbReference>
<reference evidence="1 2" key="1">
    <citation type="journal article" date="2017" name="Front. Microbiol.">
        <title>Comparative Genomic Analysis of the Class Epsilonproteobacteria and Proposed Reclassification to Epsilonbacteraeota (phyl. nov.).</title>
        <authorList>
            <person name="Waite D.W."/>
            <person name="Vanwonterghem I."/>
            <person name="Rinke C."/>
            <person name="Parks D.H."/>
            <person name="Zhang Y."/>
            <person name="Takai K."/>
            <person name="Sievert S.M."/>
            <person name="Simon J."/>
            <person name="Campbell B.J."/>
            <person name="Hanson T.E."/>
            <person name="Woyke T."/>
            <person name="Klotz M.G."/>
            <person name="Hugenholtz P."/>
        </authorList>
    </citation>
    <scope>NUCLEOTIDE SEQUENCE [LARGE SCALE GENOMIC DNA]</scope>
    <source>
        <strain evidence="1">UBA12443</strain>
    </source>
</reference>
<evidence type="ECO:0000313" key="2">
    <source>
        <dbReference type="Proteomes" id="UP000228859"/>
    </source>
</evidence>
<proteinExistence type="predicted"/>
<dbReference type="InterPro" id="IPR007420">
    <property type="entry name" value="DUF465"/>
</dbReference>
<dbReference type="Pfam" id="PF04325">
    <property type="entry name" value="DUF465"/>
    <property type="match status" value="1"/>
</dbReference>
<dbReference type="AlphaFoldDB" id="A0A2D3WLP8"/>
<sequence length="78" mass="9236">MLHEYRDVITHMKQNDAANAHFLKIFDRHNDLDNQITKAENGEIPLSDLELEKLKKEKLLLKDEAYAMVIEYKKEHSL</sequence>
<comment type="caution">
    <text evidence="1">The sequence shown here is derived from an EMBL/GenBank/DDBJ whole genome shotgun (WGS) entry which is preliminary data.</text>
</comment>
<accession>A0A2D3WLP8</accession>
<evidence type="ECO:0008006" key="3">
    <source>
        <dbReference type="Google" id="ProtNLM"/>
    </source>
</evidence>
<protein>
    <recommendedName>
        <fullName evidence="3">DUF465 domain-containing protein</fullName>
    </recommendedName>
</protein>